<keyword evidence="1" id="KW-1133">Transmembrane helix</keyword>
<keyword evidence="1" id="KW-0812">Transmembrane</keyword>
<dbReference type="EMBL" id="WIUZ02000021">
    <property type="protein sequence ID" value="KAF9778976.1"/>
    <property type="molecule type" value="Genomic_DNA"/>
</dbReference>
<evidence type="ECO:0000313" key="3">
    <source>
        <dbReference type="EMBL" id="KAF9778976.1"/>
    </source>
</evidence>
<name>A0A9P6H4V0_9AGAM</name>
<evidence type="ECO:0000256" key="1">
    <source>
        <dbReference type="SAM" id="Phobius"/>
    </source>
</evidence>
<sequence>MPLPLPSSHTLIFVCAYICCSLLSLARCGTLPGGSPCSTSNNRIDKLSHRFIDDCDDKTFCSAPQRTDLFPFGYKDGDVLPPLCDPGSYCPDEGAGCKPLVDVGQPCQINQDRQCAPPSDWEELASDWNFNGSLCLGSACSHANVVLGQPCVLDSSDYISPGPNGQEFVTTITRHNCRTPQLFCNPASNVCESTKPAGSQCDHDQECRSVLQLRSQSKTCVLPPEELRGVPVWQYIVIIIAIFLVMITSLGTLVFIHKRQRLRRHQN</sequence>
<feature type="transmembrane region" description="Helical" evidence="1">
    <location>
        <begin position="232"/>
        <end position="256"/>
    </location>
</feature>
<dbReference type="OrthoDB" id="195231at2759"/>
<accession>A0A9P6H4V0</accession>
<feature type="signal peptide" evidence="2">
    <location>
        <begin position="1"/>
        <end position="28"/>
    </location>
</feature>
<comment type="caution">
    <text evidence="3">The sequence shown here is derived from an EMBL/GenBank/DDBJ whole genome shotgun (WGS) entry which is preliminary data.</text>
</comment>
<reference evidence="3" key="2">
    <citation type="submission" date="2020-11" db="EMBL/GenBank/DDBJ databases">
        <authorList>
            <consortium name="DOE Joint Genome Institute"/>
            <person name="Kuo A."/>
            <person name="Miyauchi S."/>
            <person name="Kiss E."/>
            <person name="Drula E."/>
            <person name="Kohler A."/>
            <person name="Sanchez-Garcia M."/>
            <person name="Andreopoulos B."/>
            <person name="Barry K.W."/>
            <person name="Bonito G."/>
            <person name="Buee M."/>
            <person name="Carver A."/>
            <person name="Chen C."/>
            <person name="Cichocki N."/>
            <person name="Clum A."/>
            <person name="Culley D."/>
            <person name="Crous P.W."/>
            <person name="Fauchery L."/>
            <person name="Girlanda M."/>
            <person name="Hayes R."/>
            <person name="Keri Z."/>
            <person name="Labutti K."/>
            <person name="Lipzen A."/>
            <person name="Lombard V."/>
            <person name="Magnuson J."/>
            <person name="Maillard F."/>
            <person name="Morin E."/>
            <person name="Murat C."/>
            <person name="Nolan M."/>
            <person name="Ohm R."/>
            <person name="Pangilinan J."/>
            <person name="Pereira M."/>
            <person name="Perotto S."/>
            <person name="Peter M."/>
            <person name="Riley R."/>
            <person name="Sitrit Y."/>
            <person name="Stielow B."/>
            <person name="Szollosi G."/>
            <person name="Zifcakova L."/>
            <person name="Stursova M."/>
            <person name="Spatafora J.W."/>
            <person name="Tedersoo L."/>
            <person name="Vaario L.-M."/>
            <person name="Yamada A."/>
            <person name="Yan M."/>
            <person name="Wang P."/>
            <person name="Xu J."/>
            <person name="Bruns T."/>
            <person name="Baldrian P."/>
            <person name="Vilgalys R."/>
            <person name="Henrissat B."/>
            <person name="Grigoriev I.V."/>
            <person name="Hibbett D."/>
            <person name="Nagy L.G."/>
            <person name="Martin F.M."/>
        </authorList>
    </citation>
    <scope>NUCLEOTIDE SEQUENCE</scope>
    <source>
        <strain evidence="3">UH-Tt-Lm1</strain>
    </source>
</reference>
<reference evidence="3" key="1">
    <citation type="journal article" date="2020" name="Nat. Commun.">
        <title>Large-scale genome sequencing of mycorrhizal fungi provides insights into the early evolution of symbiotic traits.</title>
        <authorList>
            <person name="Miyauchi S."/>
            <person name="Kiss E."/>
            <person name="Kuo A."/>
            <person name="Drula E."/>
            <person name="Kohler A."/>
            <person name="Sanchez-Garcia M."/>
            <person name="Morin E."/>
            <person name="Andreopoulos B."/>
            <person name="Barry K.W."/>
            <person name="Bonito G."/>
            <person name="Buee M."/>
            <person name="Carver A."/>
            <person name="Chen C."/>
            <person name="Cichocki N."/>
            <person name="Clum A."/>
            <person name="Culley D."/>
            <person name="Crous P.W."/>
            <person name="Fauchery L."/>
            <person name="Girlanda M."/>
            <person name="Hayes R.D."/>
            <person name="Keri Z."/>
            <person name="LaButti K."/>
            <person name="Lipzen A."/>
            <person name="Lombard V."/>
            <person name="Magnuson J."/>
            <person name="Maillard F."/>
            <person name="Murat C."/>
            <person name="Nolan M."/>
            <person name="Ohm R.A."/>
            <person name="Pangilinan J."/>
            <person name="Pereira M.F."/>
            <person name="Perotto S."/>
            <person name="Peter M."/>
            <person name="Pfister S."/>
            <person name="Riley R."/>
            <person name="Sitrit Y."/>
            <person name="Stielow J.B."/>
            <person name="Szollosi G."/>
            <person name="Zifcakova L."/>
            <person name="Stursova M."/>
            <person name="Spatafora J.W."/>
            <person name="Tedersoo L."/>
            <person name="Vaario L.M."/>
            <person name="Yamada A."/>
            <person name="Yan M."/>
            <person name="Wang P."/>
            <person name="Xu J."/>
            <person name="Bruns T."/>
            <person name="Baldrian P."/>
            <person name="Vilgalys R."/>
            <person name="Dunand C."/>
            <person name="Henrissat B."/>
            <person name="Grigoriev I.V."/>
            <person name="Hibbett D."/>
            <person name="Nagy L.G."/>
            <person name="Martin F.M."/>
        </authorList>
    </citation>
    <scope>NUCLEOTIDE SEQUENCE</scope>
    <source>
        <strain evidence="3">UH-Tt-Lm1</strain>
    </source>
</reference>
<evidence type="ECO:0000256" key="2">
    <source>
        <dbReference type="SAM" id="SignalP"/>
    </source>
</evidence>
<dbReference type="AlphaFoldDB" id="A0A9P6H4V0"/>
<keyword evidence="1" id="KW-0472">Membrane</keyword>
<keyword evidence="2" id="KW-0732">Signal</keyword>
<protein>
    <submittedName>
        <fullName evidence="3">Uncharacterized protein</fullName>
    </submittedName>
</protein>
<gene>
    <name evidence="3" type="ORF">BJ322DRAFT_1101927</name>
</gene>
<organism evidence="3 4">
    <name type="scientific">Thelephora terrestris</name>
    <dbReference type="NCBI Taxonomy" id="56493"/>
    <lineage>
        <taxon>Eukaryota</taxon>
        <taxon>Fungi</taxon>
        <taxon>Dikarya</taxon>
        <taxon>Basidiomycota</taxon>
        <taxon>Agaricomycotina</taxon>
        <taxon>Agaricomycetes</taxon>
        <taxon>Thelephorales</taxon>
        <taxon>Thelephoraceae</taxon>
        <taxon>Thelephora</taxon>
    </lineage>
</organism>
<proteinExistence type="predicted"/>
<feature type="chain" id="PRO_5040431519" evidence="2">
    <location>
        <begin position="29"/>
        <end position="267"/>
    </location>
</feature>
<dbReference type="Proteomes" id="UP000736335">
    <property type="component" value="Unassembled WGS sequence"/>
</dbReference>
<keyword evidence="4" id="KW-1185">Reference proteome</keyword>
<evidence type="ECO:0000313" key="4">
    <source>
        <dbReference type="Proteomes" id="UP000736335"/>
    </source>
</evidence>